<keyword evidence="9 16" id="KW-0547">Nucleotide-binding</keyword>
<evidence type="ECO:0000256" key="12">
    <source>
        <dbReference type="ARBA" id="ARBA00022989"/>
    </source>
</evidence>
<dbReference type="PROSITE" id="PS00107">
    <property type="entry name" value="PROTEIN_KINASE_ATP"/>
    <property type="match status" value="1"/>
</dbReference>
<keyword evidence="10" id="KW-0418">Kinase</keyword>
<dbReference type="InterPro" id="IPR024788">
    <property type="entry name" value="Malectin-like_Carb-bd_dom"/>
</dbReference>
<evidence type="ECO:0000256" key="3">
    <source>
        <dbReference type="ARBA" id="ARBA00022527"/>
    </source>
</evidence>
<feature type="signal peptide" evidence="18">
    <location>
        <begin position="1"/>
        <end position="24"/>
    </location>
</feature>
<evidence type="ECO:0000256" key="1">
    <source>
        <dbReference type="ARBA" id="ARBA00004167"/>
    </source>
</evidence>
<keyword evidence="6 17" id="KW-0812">Transmembrane</keyword>
<evidence type="ECO:0000256" key="4">
    <source>
        <dbReference type="ARBA" id="ARBA00022614"/>
    </source>
</evidence>
<evidence type="ECO:0000256" key="16">
    <source>
        <dbReference type="PROSITE-ProRule" id="PRU10141"/>
    </source>
</evidence>
<evidence type="ECO:0000256" key="9">
    <source>
        <dbReference type="ARBA" id="ARBA00022741"/>
    </source>
</evidence>
<feature type="transmembrane region" description="Helical" evidence="17">
    <location>
        <begin position="515"/>
        <end position="541"/>
    </location>
</feature>
<dbReference type="Pfam" id="PF00560">
    <property type="entry name" value="LRR_1"/>
    <property type="match status" value="1"/>
</dbReference>
<evidence type="ECO:0000256" key="13">
    <source>
        <dbReference type="ARBA" id="ARBA00023136"/>
    </source>
</evidence>
<accession>A0ABM3I8I3</accession>
<dbReference type="PROSITE" id="PS00108">
    <property type="entry name" value="PROTEIN_KINASE_ST"/>
    <property type="match status" value="1"/>
</dbReference>
<dbReference type="Pfam" id="PF12819">
    <property type="entry name" value="Malectin_like"/>
    <property type="match status" value="1"/>
</dbReference>
<evidence type="ECO:0000256" key="6">
    <source>
        <dbReference type="ARBA" id="ARBA00022692"/>
    </source>
</evidence>
<evidence type="ECO:0000256" key="5">
    <source>
        <dbReference type="ARBA" id="ARBA00022679"/>
    </source>
</evidence>
<dbReference type="PANTHER" id="PTHR45631:SF202">
    <property type="entry name" value="SENESCENCE-INDUCED RECEPTOR-LIKE SERINE_THREONINE-PROTEIN KINASE"/>
    <property type="match status" value="1"/>
</dbReference>
<name>A0ABM3I8I3_ZIZJJ</name>
<dbReference type="InterPro" id="IPR001245">
    <property type="entry name" value="Ser-Thr/Tyr_kinase_cat_dom"/>
</dbReference>
<dbReference type="SUPFAM" id="SSF52058">
    <property type="entry name" value="L domain-like"/>
    <property type="match status" value="1"/>
</dbReference>
<keyword evidence="5" id="KW-0808">Transferase</keyword>
<dbReference type="Gene3D" id="3.30.200.20">
    <property type="entry name" value="Phosphorylase Kinase, domain 1"/>
    <property type="match status" value="1"/>
</dbReference>
<dbReference type="Gene3D" id="3.80.10.10">
    <property type="entry name" value="Ribonuclease Inhibitor"/>
    <property type="match status" value="1"/>
</dbReference>
<evidence type="ECO:0000256" key="10">
    <source>
        <dbReference type="ARBA" id="ARBA00022777"/>
    </source>
</evidence>
<keyword evidence="3" id="KW-0723">Serine/threonine-protein kinase</keyword>
<dbReference type="Gene3D" id="1.10.510.10">
    <property type="entry name" value="Transferase(Phosphotransferase) domain 1"/>
    <property type="match status" value="1"/>
</dbReference>
<dbReference type="SMART" id="SM00220">
    <property type="entry name" value="S_TKc"/>
    <property type="match status" value="1"/>
</dbReference>
<comment type="catalytic activity">
    <reaction evidence="14">
        <text>L-threonyl-[protein] + ATP = O-phospho-L-threonyl-[protein] + ADP + H(+)</text>
        <dbReference type="Rhea" id="RHEA:46608"/>
        <dbReference type="Rhea" id="RHEA-COMP:11060"/>
        <dbReference type="Rhea" id="RHEA-COMP:11605"/>
        <dbReference type="ChEBI" id="CHEBI:15378"/>
        <dbReference type="ChEBI" id="CHEBI:30013"/>
        <dbReference type="ChEBI" id="CHEBI:30616"/>
        <dbReference type="ChEBI" id="CHEBI:61977"/>
        <dbReference type="ChEBI" id="CHEBI:456216"/>
        <dbReference type="EC" id="2.7.11.1"/>
    </reaction>
</comment>
<keyword evidence="20" id="KW-1185">Reference proteome</keyword>
<evidence type="ECO:0000256" key="15">
    <source>
        <dbReference type="ARBA" id="ARBA00048679"/>
    </source>
</evidence>
<dbReference type="Pfam" id="PF07714">
    <property type="entry name" value="PK_Tyr_Ser-Thr"/>
    <property type="match status" value="1"/>
</dbReference>
<keyword evidence="13 17" id="KW-0472">Membrane</keyword>
<keyword evidence="12 17" id="KW-1133">Transmembrane helix</keyword>
<dbReference type="CDD" id="cd14066">
    <property type="entry name" value="STKc_IRAK"/>
    <property type="match status" value="1"/>
</dbReference>
<evidence type="ECO:0000259" key="19">
    <source>
        <dbReference type="PROSITE" id="PS50011"/>
    </source>
</evidence>
<evidence type="ECO:0000256" key="7">
    <source>
        <dbReference type="ARBA" id="ARBA00022729"/>
    </source>
</evidence>
<keyword evidence="8" id="KW-0677">Repeat</keyword>
<evidence type="ECO:0000313" key="20">
    <source>
        <dbReference type="Proteomes" id="UP001652623"/>
    </source>
</evidence>
<dbReference type="InterPro" id="IPR000719">
    <property type="entry name" value="Prot_kinase_dom"/>
</dbReference>
<gene>
    <name evidence="21" type="primary">LOC107431744</name>
</gene>
<keyword evidence="7 18" id="KW-0732">Signal</keyword>
<feature type="binding site" evidence="16">
    <location>
        <position position="602"/>
    </location>
    <ligand>
        <name>ATP</name>
        <dbReference type="ChEBI" id="CHEBI:30616"/>
    </ligand>
</feature>
<dbReference type="InterPro" id="IPR008271">
    <property type="entry name" value="Ser/Thr_kinase_AS"/>
</dbReference>
<keyword evidence="4" id="KW-0433">Leucine-rich repeat</keyword>
<keyword evidence="11 16" id="KW-0067">ATP-binding</keyword>
<evidence type="ECO:0000256" key="8">
    <source>
        <dbReference type="ARBA" id="ARBA00022737"/>
    </source>
</evidence>
<evidence type="ECO:0000256" key="17">
    <source>
        <dbReference type="SAM" id="Phobius"/>
    </source>
</evidence>
<dbReference type="InterPro" id="IPR032675">
    <property type="entry name" value="LRR_dom_sf"/>
</dbReference>
<dbReference type="InterPro" id="IPR001611">
    <property type="entry name" value="Leu-rich_rpt"/>
</dbReference>
<feature type="domain" description="Protein kinase" evidence="19">
    <location>
        <begin position="575"/>
        <end position="860"/>
    </location>
</feature>
<comment type="subcellular location">
    <subcellularLocation>
        <location evidence="1">Membrane</location>
        <topology evidence="1">Single-pass membrane protein</topology>
    </subcellularLocation>
</comment>
<dbReference type="RefSeq" id="XP_048323259.2">
    <property type="nucleotide sequence ID" value="XM_048467302.2"/>
</dbReference>
<proteinExistence type="predicted"/>
<evidence type="ECO:0000256" key="2">
    <source>
        <dbReference type="ARBA" id="ARBA00012513"/>
    </source>
</evidence>
<dbReference type="InterPro" id="IPR011009">
    <property type="entry name" value="Kinase-like_dom_sf"/>
</dbReference>
<evidence type="ECO:0000256" key="11">
    <source>
        <dbReference type="ARBA" id="ARBA00022840"/>
    </source>
</evidence>
<dbReference type="GeneID" id="107431744"/>
<dbReference type="InterPro" id="IPR017441">
    <property type="entry name" value="Protein_kinase_ATP_BS"/>
</dbReference>
<organism evidence="20 21">
    <name type="scientific">Ziziphus jujuba</name>
    <name type="common">Chinese jujube</name>
    <name type="synonym">Ziziphus sativa</name>
    <dbReference type="NCBI Taxonomy" id="326968"/>
    <lineage>
        <taxon>Eukaryota</taxon>
        <taxon>Viridiplantae</taxon>
        <taxon>Streptophyta</taxon>
        <taxon>Embryophyta</taxon>
        <taxon>Tracheophyta</taxon>
        <taxon>Spermatophyta</taxon>
        <taxon>Magnoliopsida</taxon>
        <taxon>eudicotyledons</taxon>
        <taxon>Gunneridae</taxon>
        <taxon>Pentapetalae</taxon>
        <taxon>rosids</taxon>
        <taxon>fabids</taxon>
        <taxon>Rosales</taxon>
        <taxon>Rhamnaceae</taxon>
        <taxon>Paliureae</taxon>
        <taxon>Ziziphus</taxon>
    </lineage>
</organism>
<evidence type="ECO:0000256" key="18">
    <source>
        <dbReference type="SAM" id="SignalP"/>
    </source>
</evidence>
<dbReference type="SUPFAM" id="SSF56112">
    <property type="entry name" value="Protein kinase-like (PK-like)"/>
    <property type="match status" value="1"/>
</dbReference>
<reference evidence="21" key="1">
    <citation type="submission" date="2025-08" db="UniProtKB">
        <authorList>
            <consortium name="RefSeq"/>
        </authorList>
    </citation>
    <scope>IDENTIFICATION</scope>
    <source>
        <tissue evidence="21">Seedling</tissue>
    </source>
</reference>
<sequence>MKILKHFVYAMLPLVFVLVHLVHAQDQSGFISLDCGLPKDSRYSEPTTKIDYISDAPFISSGISKSIFQAYKANQPRHVGLVRSFPQGSRNCYKLKVRRAAKYLIRATFLYGNYDGLNKLPQFDLHLGLNKWATVNFSSVNLITMREIIHITSQSHLQICLININSGTPFISALELRPLKNNTYVTSTGSLALAYRYDIGSTANQSYRYPYDLLDRLWTPYTQKDWTTVTTSHTVDDNNASVYDSYQVPSIVMSTSAAPLKARGGSASWEFYWEPADLTTKYYVYWHFAELQKLQSNQSRAFQVTLNGKLWYPKTFFPTYLKSRTLHSNWASPVSSYNFSLVQLANSTLPPILNAFEVYTVIELFSQPETDQNDVDAINNIKSTYRVSRNWQGDPCLPTEYSWAGVNCNHEYVDNPRIISLNLSSSGLTGEITSYISSLAMLESLDLSNNTLIGSVPESLYRLQKLSVLNLKGNMLTGSVPAELIERSKNGFLSLSVEENQGLCASFSCKKKKNILIPLVSSIGALLVLLSAAAIFVAPAWKKQHGIDARSTVQNTSLEPKQRQFTYSEVLKITNNFERILGKGGFGTVYHGLIKSTDVAVKMLSSSSTEGYHQFQAEVKLLMRVYHRNLTSLVGYCHEGTRIALIYEYMANGNLQSYLSAENTNENVLSWQGRIQIALDAAQGLEYLHNGCEPPIVHRDVKTSNILLARNFQAKLADFGLSKIFPTDSDTHVSTKVAGTPGYLDPEYYKTNRLNEKSDVYSFGVVLLEIITSRPAISRSQERAHISQWVSYVVADGDIRSVIDPRLEGDFEVNSVWKAVEIAMACVSPTSFQRPSMNQVVAELKDCLAIEEARKNHIPLIHAAEADSGEKFYVASSTGSINPLPR</sequence>
<dbReference type="Proteomes" id="UP001652623">
    <property type="component" value="Chromosome 1"/>
</dbReference>
<protein>
    <recommendedName>
        <fullName evidence="2">non-specific serine/threonine protein kinase</fullName>
        <ecNumber evidence="2">2.7.11.1</ecNumber>
    </recommendedName>
</protein>
<dbReference type="PROSITE" id="PS50011">
    <property type="entry name" value="PROTEIN_KINASE_DOM"/>
    <property type="match status" value="1"/>
</dbReference>
<dbReference type="EC" id="2.7.11.1" evidence="2"/>
<evidence type="ECO:0000256" key="14">
    <source>
        <dbReference type="ARBA" id="ARBA00047899"/>
    </source>
</evidence>
<dbReference type="PANTHER" id="PTHR45631">
    <property type="entry name" value="OS07G0107800 PROTEIN-RELATED"/>
    <property type="match status" value="1"/>
</dbReference>
<feature type="chain" id="PRO_5047433498" description="non-specific serine/threonine protein kinase" evidence="18">
    <location>
        <begin position="25"/>
        <end position="886"/>
    </location>
</feature>
<evidence type="ECO:0000313" key="21">
    <source>
        <dbReference type="RefSeq" id="XP_048323259.2"/>
    </source>
</evidence>
<comment type="catalytic activity">
    <reaction evidence="15">
        <text>L-seryl-[protein] + ATP = O-phospho-L-seryl-[protein] + ADP + H(+)</text>
        <dbReference type="Rhea" id="RHEA:17989"/>
        <dbReference type="Rhea" id="RHEA-COMP:9863"/>
        <dbReference type="Rhea" id="RHEA-COMP:11604"/>
        <dbReference type="ChEBI" id="CHEBI:15378"/>
        <dbReference type="ChEBI" id="CHEBI:29999"/>
        <dbReference type="ChEBI" id="CHEBI:30616"/>
        <dbReference type="ChEBI" id="CHEBI:83421"/>
        <dbReference type="ChEBI" id="CHEBI:456216"/>
        <dbReference type="EC" id="2.7.11.1"/>
    </reaction>
</comment>